<sequence>MDTTITLATTASVVGQTARIARAVGEELHAFLVQDKLPQDTTRSLQGEVKSFGDTCDVLQLLLNGLAGPQAPRVAAPDEQFYVKVQQVLSEYATTVDELGQHIRKARNSKSSFLSNTLRPTKLGIKSEDLVRARQRVDSHLASVQLILGILNLVAYKWHRKQARLKATSQVNSPQLGQDQKLYASSATLILEADHAMNVATLVYEGRLDTRSAPQNPDRGSMASVSVVTLPIVPKQQPVVAPSPSISTNEGEDKQAESSVDLPDTNTDNVNQWIHGLMSELDKRQRSPSGSDMVPSPLRSNRSYSMAPSDVLSSQSTDEKRTSYGTSLTTPSISPLFQPFRGQSLSNDAGQQRPIASAAVDDSDDDDIEVELARNVIASGKTAFGHGDHVKARRTFLEGLSRVQQLPTKLQGSACDMLELRYQLAMCALVLDNDVDVERALVQVLQEEPKADVQRERLFHVSHILAQLYIRTARLGLARQTCNNALRGRRKLFGKESEGYYASLALMARICELQNASLRAQGYMDMIPAAERQKHSYGHLRVEIDDEKEVVTFAQAEPQPRRQTTLEPSFHNNFGGPAFDIVSPITPSAESSRPPAVRNGSLLSLPISESDQSKSFVSIAPSSPYQRAASMAQSFRQSVVRSGSSVKSPGCASDTGSVVASAPPSAPMSPPGVVAASYVDAPLSTRPGPDNDYLGYCRGAWLLQTGDRKAMKKTKDFNYGRSSN</sequence>
<accession>A0AAJ0G8W7</accession>
<protein>
    <submittedName>
        <fullName evidence="2">Uncharacterized protein</fullName>
    </submittedName>
</protein>
<feature type="region of interest" description="Disordered" evidence="1">
    <location>
        <begin position="642"/>
        <end position="671"/>
    </location>
</feature>
<name>A0AAJ0G8W7_9PEZI</name>
<evidence type="ECO:0000256" key="1">
    <source>
        <dbReference type="SAM" id="MobiDB-lite"/>
    </source>
</evidence>
<organism evidence="2 3">
    <name type="scientific">Extremus antarcticus</name>
    <dbReference type="NCBI Taxonomy" id="702011"/>
    <lineage>
        <taxon>Eukaryota</taxon>
        <taxon>Fungi</taxon>
        <taxon>Dikarya</taxon>
        <taxon>Ascomycota</taxon>
        <taxon>Pezizomycotina</taxon>
        <taxon>Dothideomycetes</taxon>
        <taxon>Dothideomycetidae</taxon>
        <taxon>Mycosphaerellales</taxon>
        <taxon>Extremaceae</taxon>
        <taxon>Extremus</taxon>
    </lineage>
</organism>
<dbReference type="AlphaFoldDB" id="A0AAJ0G8W7"/>
<comment type="caution">
    <text evidence="2">The sequence shown here is derived from an EMBL/GenBank/DDBJ whole genome shotgun (WGS) entry which is preliminary data.</text>
</comment>
<proteinExistence type="predicted"/>
<feature type="region of interest" description="Disordered" evidence="1">
    <location>
        <begin position="238"/>
        <end position="364"/>
    </location>
</feature>
<feature type="compositionally biased region" description="Polar residues" evidence="1">
    <location>
        <begin position="298"/>
        <end position="316"/>
    </location>
</feature>
<feature type="compositionally biased region" description="Polar residues" evidence="1">
    <location>
        <begin position="323"/>
        <end position="350"/>
    </location>
</feature>
<evidence type="ECO:0000313" key="3">
    <source>
        <dbReference type="Proteomes" id="UP001271007"/>
    </source>
</evidence>
<keyword evidence="3" id="KW-1185">Reference proteome</keyword>
<evidence type="ECO:0000313" key="2">
    <source>
        <dbReference type="EMBL" id="KAK3053798.1"/>
    </source>
</evidence>
<reference evidence="2" key="1">
    <citation type="submission" date="2023-04" db="EMBL/GenBank/DDBJ databases">
        <title>Black Yeasts Isolated from many extreme environments.</title>
        <authorList>
            <person name="Coleine C."/>
            <person name="Stajich J.E."/>
            <person name="Selbmann L."/>
        </authorList>
    </citation>
    <scope>NUCLEOTIDE SEQUENCE</scope>
    <source>
        <strain evidence="2">CCFEE 5312</strain>
    </source>
</reference>
<dbReference type="EMBL" id="JAWDJX010000014">
    <property type="protein sequence ID" value="KAK3053798.1"/>
    <property type="molecule type" value="Genomic_DNA"/>
</dbReference>
<gene>
    <name evidence="2" type="ORF">LTR09_005078</name>
</gene>
<dbReference type="Proteomes" id="UP001271007">
    <property type="component" value="Unassembled WGS sequence"/>
</dbReference>